<proteinExistence type="predicted"/>
<evidence type="ECO:0000259" key="1">
    <source>
        <dbReference type="Pfam" id="PF07238"/>
    </source>
</evidence>
<organism evidence="2 3">
    <name type="scientific">Alkalimonas mucilaginosa</name>
    <dbReference type="NCBI Taxonomy" id="3057676"/>
    <lineage>
        <taxon>Bacteria</taxon>
        <taxon>Pseudomonadati</taxon>
        <taxon>Pseudomonadota</taxon>
        <taxon>Gammaproteobacteria</taxon>
        <taxon>Alkalimonas</taxon>
    </lineage>
</organism>
<feature type="domain" description="PilZ" evidence="1">
    <location>
        <begin position="31"/>
        <end position="118"/>
    </location>
</feature>
<dbReference type="EMBL" id="JAUGZK010000004">
    <property type="protein sequence ID" value="MEE2024050.1"/>
    <property type="molecule type" value="Genomic_DNA"/>
</dbReference>
<protein>
    <submittedName>
        <fullName evidence="2">PilZ domain-containing protein</fullName>
    </submittedName>
</protein>
<evidence type="ECO:0000313" key="2">
    <source>
        <dbReference type="EMBL" id="MEE2024050.1"/>
    </source>
</evidence>
<dbReference type="InterPro" id="IPR009875">
    <property type="entry name" value="PilZ_domain"/>
</dbReference>
<sequence length="139" mass="15857">MPITKTDVSRKYLRWYFCAANQPHEVQTKGVPVTLWQSSLFGSQICKAVVKDMSLGGVGLLAPLSKNVPDVILVQYDERIRMAAEVVYRRQVSDKLVFLGLSWLDAKREQRLKLLRLLSKKAYRLSQDSARTTQKTADE</sequence>
<reference evidence="2 3" key="1">
    <citation type="submission" date="2023-06" db="EMBL/GenBank/DDBJ databases">
        <title>Alkalimonas sp., MEB004 an alkaliphilic bacterium isolated from Lonar Lake, India.</title>
        <authorList>
            <person name="Joshi A."/>
            <person name="Thite S."/>
        </authorList>
    </citation>
    <scope>NUCLEOTIDE SEQUENCE [LARGE SCALE GENOMIC DNA]</scope>
    <source>
        <strain evidence="2 3">MEB004</strain>
    </source>
</reference>
<dbReference type="Proteomes" id="UP001339167">
    <property type="component" value="Unassembled WGS sequence"/>
</dbReference>
<comment type="caution">
    <text evidence="2">The sequence shown here is derived from an EMBL/GenBank/DDBJ whole genome shotgun (WGS) entry which is preliminary data.</text>
</comment>
<name>A0ABU7JEX7_9GAMM</name>
<evidence type="ECO:0000313" key="3">
    <source>
        <dbReference type="Proteomes" id="UP001339167"/>
    </source>
</evidence>
<accession>A0ABU7JEX7</accession>
<gene>
    <name evidence="2" type="ORF">QWF21_07300</name>
</gene>
<dbReference type="RefSeq" id="WP_330087387.1">
    <property type="nucleotide sequence ID" value="NZ_JAUGZK010000004.1"/>
</dbReference>
<keyword evidence="3" id="KW-1185">Reference proteome</keyword>
<dbReference type="Pfam" id="PF07238">
    <property type="entry name" value="PilZ"/>
    <property type="match status" value="1"/>
</dbReference>